<dbReference type="AlphaFoldDB" id="A0A0A9G351"/>
<reference evidence="1" key="1">
    <citation type="submission" date="2014-09" db="EMBL/GenBank/DDBJ databases">
        <authorList>
            <person name="Magalhaes I.L.F."/>
            <person name="Oliveira U."/>
            <person name="Santos F.R."/>
            <person name="Vidigal T.H.D.A."/>
            <person name="Brescovit A.D."/>
            <person name="Santos A.J."/>
        </authorList>
    </citation>
    <scope>NUCLEOTIDE SEQUENCE</scope>
    <source>
        <tissue evidence="1">Shoot tissue taken approximately 20 cm above the soil surface</tissue>
    </source>
</reference>
<protein>
    <submittedName>
        <fullName evidence="1">Uncharacterized protein</fullName>
    </submittedName>
</protein>
<name>A0A0A9G351_ARUDO</name>
<organism evidence="1">
    <name type="scientific">Arundo donax</name>
    <name type="common">Giant reed</name>
    <name type="synonym">Donax arundinaceus</name>
    <dbReference type="NCBI Taxonomy" id="35708"/>
    <lineage>
        <taxon>Eukaryota</taxon>
        <taxon>Viridiplantae</taxon>
        <taxon>Streptophyta</taxon>
        <taxon>Embryophyta</taxon>
        <taxon>Tracheophyta</taxon>
        <taxon>Spermatophyta</taxon>
        <taxon>Magnoliopsida</taxon>
        <taxon>Liliopsida</taxon>
        <taxon>Poales</taxon>
        <taxon>Poaceae</taxon>
        <taxon>PACMAD clade</taxon>
        <taxon>Arundinoideae</taxon>
        <taxon>Arundineae</taxon>
        <taxon>Arundo</taxon>
    </lineage>
</organism>
<dbReference type="EMBL" id="GBRH01182853">
    <property type="protein sequence ID" value="JAE15043.1"/>
    <property type="molecule type" value="Transcribed_RNA"/>
</dbReference>
<accession>A0A0A9G351</accession>
<proteinExistence type="predicted"/>
<reference evidence="1" key="2">
    <citation type="journal article" date="2015" name="Data Brief">
        <title>Shoot transcriptome of the giant reed, Arundo donax.</title>
        <authorList>
            <person name="Barrero R.A."/>
            <person name="Guerrero F.D."/>
            <person name="Moolhuijzen P."/>
            <person name="Goolsby J.A."/>
            <person name="Tidwell J."/>
            <person name="Bellgard S.E."/>
            <person name="Bellgard M.I."/>
        </authorList>
    </citation>
    <scope>NUCLEOTIDE SEQUENCE</scope>
    <source>
        <tissue evidence="1">Shoot tissue taken approximately 20 cm above the soil surface</tissue>
    </source>
</reference>
<evidence type="ECO:0000313" key="1">
    <source>
        <dbReference type="EMBL" id="JAE15043.1"/>
    </source>
</evidence>
<sequence>MWASSTARTVIVLRPLMSSASPVAVSARLNS</sequence>